<dbReference type="GO" id="GO:0006013">
    <property type="term" value="P:mannose metabolic process"/>
    <property type="evidence" value="ECO:0007669"/>
    <property type="project" value="InterPro"/>
</dbReference>
<dbReference type="Pfam" id="PF01074">
    <property type="entry name" value="Glyco_hydro_38N"/>
    <property type="match status" value="1"/>
</dbReference>
<evidence type="ECO:0000256" key="7">
    <source>
        <dbReference type="ARBA" id="ARBA00022801"/>
    </source>
</evidence>
<dbReference type="SUPFAM" id="SSF74650">
    <property type="entry name" value="Galactose mutarotase-like"/>
    <property type="match status" value="1"/>
</dbReference>
<keyword evidence="5 19" id="KW-0812">Transmembrane</keyword>
<dbReference type="PANTHER" id="PTHR11607">
    <property type="entry name" value="ALPHA-MANNOSIDASE"/>
    <property type="match status" value="1"/>
</dbReference>
<evidence type="ECO:0000256" key="6">
    <source>
        <dbReference type="ARBA" id="ARBA00022723"/>
    </source>
</evidence>
<comment type="catalytic activity">
    <reaction evidence="18">
        <text>N(4)-{beta-D-GlcNAc-(1-&gt;2)-alpha-D-Man-(1-&gt;3)-[alpha-D-Man-(1-&gt;3)-[alpha-D-Man-(1-&gt;6)]-alpha-D-Man-(1-&gt;6)]-beta-D-Man-(1-&gt;4)-beta-D-GlcNAc-(1-&gt;4)-beta-D-GlcNAc}-L-asparaginyl-[protein] + 2 H2O = 2 alpha-D-mannopyranose + an N(4)-{beta-D-GlcNAc-(1-&gt;2)-alpha-D-Man-(1-&gt;3)-[alpha-D-Man-(1-&gt;6)]-beta-D-Man-(1-&gt;4)-beta-D-GlcNAc-(1-&gt;4)-beta-D-GlcNAc}-L-asparaginyl-[protein]</text>
        <dbReference type="Rhea" id="RHEA:56052"/>
        <dbReference type="Rhea" id="RHEA-COMP:14368"/>
        <dbReference type="Rhea" id="RHEA-COMP:14369"/>
        <dbReference type="ChEBI" id="CHEBI:15377"/>
        <dbReference type="ChEBI" id="CHEBI:28729"/>
        <dbReference type="ChEBI" id="CHEBI:60615"/>
        <dbReference type="ChEBI" id="CHEBI:60625"/>
        <dbReference type="EC" id="3.2.1.114"/>
    </reaction>
</comment>
<evidence type="ECO:0000256" key="18">
    <source>
        <dbReference type="ARBA" id="ARBA00093232"/>
    </source>
</evidence>
<keyword evidence="11" id="KW-0333">Golgi apparatus</keyword>
<dbReference type="Gene3D" id="2.70.98.30">
    <property type="entry name" value="Golgi alpha-mannosidase II, domain 4"/>
    <property type="match status" value="1"/>
</dbReference>
<dbReference type="EC" id="3.2.1.114" evidence="16"/>
<dbReference type="InterPro" id="IPR011330">
    <property type="entry name" value="Glyco_hydro/deAcase_b/a-brl"/>
</dbReference>
<dbReference type="InterPro" id="IPR028995">
    <property type="entry name" value="Glyco_hydro_57/38_cen_sf"/>
</dbReference>
<dbReference type="AlphaFoldDB" id="A0A672LGW2"/>
<dbReference type="FunFam" id="1.20.1270.50:FF:000001">
    <property type="entry name" value="Alpha-mannosidase"/>
    <property type="match status" value="1"/>
</dbReference>
<dbReference type="GO" id="GO:0000139">
    <property type="term" value="C:Golgi membrane"/>
    <property type="evidence" value="ECO:0007669"/>
    <property type="project" value="UniProtKB-SubCell"/>
</dbReference>
<dbReference type="InterPro" id="IPR027291">
    <property type="entry name" value="Glyco_hydro_38_N_sf"/>
</dbReference>
<accession>A0A672LGW2</accession>
<dbReference type="Proteomes" id="UP000472262">
    <property type="component" value="Unassembled WGS sequence"/>
</dbReference>
<evidence type="ECO:0000256" key="14">
    <source>
        <dbReference type="ARBA" id="ARBA00023295"/>
    </source>
</evidence>
<dbReference type="InterPro" id="IPR011013">
    <property type="entry name" value="Gal_mutarotase_sf_dom"/>
</dbReference>
<dbReference type="GO" id="GO:0006491">
    <property type="term" value="P:N-glycan processing"/>
    <property type="evidence" value="ECO:0007669"/>
    <property type="project" value="TreeGrafter"/>
</dbReference>
<evidence type="ECO:0000256" key="13">
    <source>
        <dbReference type="ARBA" id="ARBA00023157"/>
    </source>
</evidence>
<dbReference type="FunFam" id="2.70.98.30:FF:000002">
    <property type="entry name" value="Alpha-mannosidase"/>
    <property type="match status" value="1"/>
</dbReference>
<dbReference type="Gene3D" id="3.20.110.10">
    <property type="entry name" value="Glycoside hydrolase 38, N terminal domain"/>
    <property type="match status" value="1"/>
</dbReference>
<evidence type="ECO:0000256" key="15">
    <source>
        <dbReference type="ARBA" id="ARBA00059516"/>
    </source>
</evidence>
<keyword evidence="9" id="KW-0735">Signal-anchor</keyword>
<evidence type="ECO:0000256" key="11">
    <source>
        <dbReference type="ARBA" id="ARBA00023034"/>
    </source>
</evidence>
<dbReference type="FunFam" id="3.20.110.10:FF:000003">
    <property type="entry name" value="Alpha-mannosidase"/>
    <property type="match status" value="1"/>
</dbReference>
<dbReference type="Ensembl" id="ENSSGRT00000023713.1">
    <property type="protein sequence ID" value="ENSSGRP00000021970.1"/>
    <property type="gene ID" value="ENSSGRG00000010115.1"/>
</dbReference>
<sequence length="1111" mass="127015">MKLKKQVTVCGGAIFCVAVFSLYLMLDRVQHDPARRQSAGNFPRSQISVLQNRIEQLEQLLEENHQIISHIKDSVLELTDTGAISPSGHLPFRSANGSWVLPFDGRPTFLSVKPLDCQFALGRRSQTDLQMLDVYSLLSFDNVDGGVWKQGFEITYEPNEWDDEPLQVFVVPHSHNDPGWIKTFDKYYNDQTQHIFNNLVVKLAEDPRRKFIWSEISFFAKWWESADVHKQEAMRKLILSGQLEMVTGGWVMTDEANAHYSAMIDQLIEGHQWLEKNLGVSPHSGWAVDPFGHSATMPYLLKRANMSSMLIQRVHYSIKKHFAATRSLEFMWRQAWDIESGTDMFCHMMPFYSYDVPHTCGPDPKICCQFDFKRLPGSRVNCPWKVPPRAITDANVAERAGVLLDQYRKKSKLFRSKVLLVPLGDDFRYDKALEWDQQYFNYQKLFDYMNSHPEMHVKAQFATLTDYFNAVYKAKGVAPGTRPPDYPVLSGDFFTYADREDHYWSGYYTSRPFYKNMDRVLESHLRGAEILYSLAVAHARRAGLEGRYPVSDYYLLTDARRNIGLFQHHDAITGTAKEAVVIDYGNRFLNKSVQISSDDRRATQDSLPQRTLIELESTPRYLVLFNPVEQERLCVVTMLVNSARVRVLTEDGQTLPVQLSAQWVSAVEMSGEVYQVCLFVSICSSILNKVRLKTYTLVSSFRLLSWHASPLWDWLILSNNKKTKLNNMVKTNLQEISQRISIFVLSSIRRKDDPQEVRVQIQFLTYGTRPSKDKSGAYLFLPDGNAKPYSQREAPVVRVVEGPLFSEVVAHYQHFQQTVRVHNVPGRHPSVSQPNTIVMVDMRDQNNKELAMRLVTDIQSGDTFYTDLNGFQIQPRRYFQKLPLQANFYPMPAMAYIQDSRYRLTLHTAQALGVSSLASGQLEVILDRRLMQDDNRGLGQGLKDNKRTANRFRLLLERRSNSGKVISFPSLLSHMTSTILNHEVLALPVLPRKHGVPPMHTFAPLAGTLPCDFHLLNLRSIQSRDAHFPSPYTALLLHRLGLDCGLEAQNPGFNCTTTQGQLSISGLFRGLDLQLLQPMSLSLMHSQPPLSNDSSVNLEPMEISAYKLKLC</sequence>
<dbReference type="Gene3D" id="1.20.1270.50">
    <property type="entry name" value="Glycoside hydrolase family 38, central domain"/>
    <property type="match status" value="1"/>
</dbReference>
<keyword evidence="8" id="KW-0862">Zinc</keyword>
<evidence type="ECO:0000256" key="16">
    <source>
        <dbReference type="ARBA" id="ARBA00066412"/>
    </source>
</evidence>
<keyword evidence="14" id="KW-0326">Glycosidase</keyword>
<comment type="pathway">
    <text evidence="3">Protein modification; protein glycosylation.</text>
</comment>
<keyword evidence="12 19" id="KW-0472">Membrane</keyword>
<comment type="subcellular location">
    <subcellularLocation>
        <location evidence="2">Golgi apparatus membrane</location>
        <topology evidence="2">Single-pass type II membrane protein</topology>
    </subcellularLocation>
</comment>
<evidence type="ECO:0000256" key="10">
    <source>
        <dbReference type="ARBA" id="ARBA00022989"/>
    </source>
</evidence>
<dbReference type="SUPFAM" id="SSF88713">
    <property type="entry name" value="Glycoside hydrolase/deacetylase"/>
    <property type="match status" value="1"/>
</dbReference>
<evidence type="ECO:0000313" key="22">
    <source>
        <dbReference type="Proteomes" id="UP000472262"/>
    </source>
</evidence>
<evidence type="ECO:0000256" key="19">
    <source>
        <dbReference type="SAM" id="Phobius"/>
    </source>
</evidence>
<comment type="cofactor">
    <cofactor evidence="1">
        <name>Zn(2+)</name>
        <dbReference type="ChEBI" id="CHEBI:29105"/>
    </cofactor>
</comment>
<dbReference type="GO" id="GO:0030246">
    <property type="term" value="F:carbohydrate binding"/>
    <property type="evidence" value="ECO:0007669"/>
    <property type="project" value="InterPro"/>
</dbReference>
<comment type="similarity">
    <text evidence="4">Belongs to the glycosyl hydrolase 38 family.</text>
</comment>
<organism evidence="21 22">
    <name type="scientific">Sinocyclocheilus grahami</name>
    <name type="common">Dianchi golden-line fish</name>
    <name type="synonym">Barbus grahami</name>
    <dbReference type="NCBI Taxonomy" id="75366"/>
    <lineage>
        <taxon>Eukaryota</taxon>
        <taxon>Metazoa</taxon>
        <taxon>Chordata</taxon>
        <taxon>Craniata</taxon>
        <taxon>Vertebrata</taxon>
        <taxon>Euteleostomi</taxon>
        <taxon>Actinopterygii</taxon>
        <taxon>Neopterygii</taxon>
        <taxon>Teleostei</taxon>
        <taxon>Ostariophysi</taxon>
        <taxon>Cypriniformes</taxon>
        <taxon>Cyprinidae</taxon>
        <taxon>Cyprininae</taxon>
        <taxon>Sinocyclocheilus</taxon>
    </lineage>
</organism>
<keyword evidence="10 19" id="KW-1133">Transmembrane helix</keyword>
<evidence type="ECO:0000256" key="4">
    <source>
        <dbReference type="ARBA" id="ARBA00009792"/>
    </source>
</evidence>
<evidence type="ECO:0000256" key="9">
    <source>
        <dbReference type="ARBA" id="ARBA00022968"/>
    </source>
</evidence>
<proteinExistence type="inferred from homology"/>
<feature type="domain" description="Glycoside hydrolase family 38 central" evidence="20">
    <location>
        <begin position="502"/>
        <end position="588"/>
    </location>
</feature>
<evidence type="ECO:0000256" key="8">
    <source>
        <dbReference type="ARBA" id="ARBA00022833"/>
    </source>
</evidence>
<protein>
    <recommendedName>
        <fullName evidence="16">mannosyl-oligosaccharide 1,3-1,6-alpha-mannosidase</fullName>
        <ecNumber evidence="16">3.2.1.114</ecNumber>
    </recommendedName>
    <alternativeName>
        <fullName evidence="17">Mannosyl-oligosaccharide 1,3-1,6-alpha-mannosidase</fullName>
    </alternativeName>
</protein>
<dbReference type="InterPro" id="IPR015341">
    <property type="entry name" value="Glyco_hydro_38_cen"/>
</dbReference>
<name>A0A672LGW2_SINGR</name>
<comment type="function">
    <text evidence="15">Catalyzes the first committed step in the biosynthesis of complex N-glycans. It controls conversion of high mannose to complex N-glycans; the final hydrolytic step in the N-glycan maturation pathway.</text>
</comment>
<dbReference type="SUPFAM" id="SSF88688">
    <property type="entry name" value="Families 57/38 glycoside transferase middle domain"/>
    <property type="match status" value="1"/>
</dbReference>
<keyword evidence="6" id="KW-0479">Metal-binding</keyword>
<dbReference type="InterPro" id="IPR000602">
    <property type="entry name" value="Glyco_hydro_38_N"/>
</dbReference>
<dbReference type="SMART" id="SM00872">
    <property type="entry name" value="Alpha-mann_mid"/>
    <property type="match status" value="1"/>
</dbReference>
<dbReference type="InterPro" id="IPR011682">
    <property type="entry name" value="Glyco_hydro_38_C"/>
</dbReference>
<dbReference type="InterPro" id="IPR050843">
    <property type="entry name" value="Glycosyl_Hydrlase_38"/>
</dbReference>
<evidence type="ECO:0000256" key="2">
    <source>
        <dbReference type="ARBA" id="ARBA00004323"/>
    </source>
</evidence>
<dbReference type="Pfam" id="PF09261">
    <property type="entry name" value="Alpha-mann_mid"/>
    <property type="match status" value="1"/>
</dbReference>
<evidence type="ECO:0000256" key="1">
    <source>
        <dbReference type="ARBA" id="ARBA00001947"/>
    </source>
</evidence>
<feature type="transmembrane region" description="Helical" evidence="19">
    <location>
        <begin position="7"/>
        <end position="26"/>
    </location>
</feature>
<evidence type="ECO:0000256" key="5">
    <source>
        <dbReference type="ARBA" id="ARBA00022692"/>
    </source>
</evidence>
<dbReference type="PANTHER" id="PTHR11607:SF57">
    <property type="entry name" value="ALPHA-MANNOSIDASE 2X"/>
    <property type="match status" value="1"/>
</dbReference>
<keyword evidence="13" id="KW-1015">Disulfide bond</keyword>
<gene>
    <name evidence="21" type="primary">LOC107564609</name>
</gene>
<evidence type="ECO:0000256" key="12">
    <source>
        <dbReference type="ARBA" id="ARBA00023136"/>
    </source>
</evidence>
<reference evidence="21" key="1">
    <citation type="submission" date="2025-08" db="UniProtKB">
        <authorList>
            <consortium name="Ensembl"/>
        </authorList>
    </citation>
    <scope>IDENTIFICATION</scope>
</reference>
<dbReference type="GO" id="GO:0046872">
    <property type="term" value="F:metal ion binding"/>
    <property type="evidence" value="ECO:0007669"/>
    <property type="project" value="UniProtKB-KW"/>
</dbReference>
<keyword evidence="7" id="KW-0378">Hydrolase</keyword>
<evidence type="ECO:0000256" key="17">
    <source>
        <dbReference type="ARBA" id="ARBA00083602"/>
    </source>
</evidence>
<evidence type="ECO:0000256" key="3">
    <source>
        <dbReference type="ARBA" id="ARBA00004922"/>
    </source>
</evidence>
<dbReference type="Pfam" id="PF07748">
    <property type="entry name" value="Glyco_hydro_38C"/>
    <property type="match status" value="1"/>
</dbReference>
<evidence type="ECO:0000313" key="21">
    <source>
        <dbReference type="Ensembl" id="ENSSGRP00000021970.1"/>
    </source>
</evidence>
<evidence type="ECO:0000259" key="20">
    <source>
        <dbReference type="SMART" id="SM00872"/>
    </source>
</evidence>
<keyword evidence="22" id="KW-1185">Reference proteome</keyword>
<reference evidence="21" key="2">
    <citation type="submission" date="2025-09" db="UniProtKB">
        <authorList>
            <consortium name="Ensembl"/>
        </authorList>
    </citation>
    <scope>IDENTIFICATION</scope>
</reference>
<dbReference type="InterPro" id="IPR037094">
    <property type="entry name" value="Glyco_hydro_38_cen_sf"/>
</dbReference>
<dbReference type="GO" id="GO:0004572">
    <property type="term" value="F:mannosyl-oligosaccharide 1,3-1,6-alpha-mannosidase activity"/>
    <property type="evidence" value="ECO:0007669"/>
    <property type="project" value="UniProtKB-EC"/>
</dbReference>